<name>A0ABV5KZ93_9BACL</name>
<evidence type="ECO:0000256" key="1">
    <source>
        <dbReference type="SAM" id="SignalP"/>
    </source>
</evidence>
<evidence type="ECO:0000313" key="3">
    <source>
        <dbReference type="Proteomes" id="UP001589747"/>
    </source>
</evidence>
<organism evidence="2 3">
    <name type="scientific">Paenibacillus aurantiacus</name>
    <dbReference type="NCBI Taxonomy" id="1936118"/>
    <lineage>
        <taxon>Bacteria</taxon>
        <taxon>Bacillati</taxon>
        <taxon>Bacillota</taxon>
        <taxon>Bacilli</taxon>
        <taxon>Bacillales</taxon>
        <taxon>Paenibacillaceae</taxon>
        <taxon>Paenibacillus</taxon>
    </lineage>
</organism>
<dbReference type="RefSeq" id="WP_377501851.1">
    <property type="nucleotide sequence ID" value="NZ_JBHMDO010000048.1"/>
</dbReference>
<comment type="caution">
    <text evidence="2">The sequence shown here is derived from an EMBL/GenBank/DDBJ whole genome shotgun (WGS) entry which is preliminary data.</text>
</comment>
<feature type="chain" id="PRO_5046162021" evidence="1">
    <location>
        <begin position="30"/>
        <end position="149"/>
    </location>
</feature>
<sequence length="149" mass="16471">MPQLKSKWSLTVALFAALLLLPFVTPAYALEETSAPMRPVQVFDVAAGKVVKSVPNSPEYQNIASAWIKGAKELAPQLQPDEKCGYVFRIPLDAPASIKAGSVTVQATDVFLFYCPDKPKLLLIFDENRKPYLFQLNVDVKPFMSKIGL</sequence>
<dbReference type="EMBL" id="JBHMDO010000048">
    <property type="protein sequence ID" value="MFB9330539.1"/>
    <property type="molecule type" value="Genomic_DNA"/>
</dbReference>
<feature type="signal peptide" evidence="1">
    <location>
        <begin position="1"/>
        <end position="29"/>
    </location>
</feature>
<keyword evidence="1" id="KW-0732">Signal</keyword>
<accession>A0ABV5KZ93</accession>
<protein>
    <submittedName>
        <fullName evidence="2">Uncharacterized protein</fullName>
    </submittedName>
</protein>
<dbReference type="Proteomes" id="UP001589747">
    <property type="component" value="Unassembled WGS sequence"/>
</dbReference>
<reference evidence="2 3" key="1">
    <citation type="submission" date="2024-09" db="EMBL/GenBank/DDBJ databases">
        <authorList>
            <person name="Sun Q."/>
            <person name="Mori K."/>
        </authorList>
    </citation>
    <scope>NUCLEOTIDE SEQUENCE [LARGE SCALE GENOMIC DNA]</scope>
    <source>
        <strain evidence="2 3">TISTR 2452</strain>
    </source>
</reference>
<proteinExistence type="predicted"/>
<evidence type="ECO:0000313" key="2">
    <source>
        <dbReference type="EMBL" id="MFB9330539.1"/>
    </source>
</evidence>
<keyword evidence="3" id="KW-1185">Reference proteome</keyword>
<gene>
    <name evidence="2" type="ORF">ACFFSY_31740</name>
</gene>